<dbReference type="Pfam" id="PF08889">
    <property type="entry name" value="WbqC"/>
    <property type="match status" value="1"/>
</dbReference>
<evidence type="ECO:0000313" key="2">
    <source>
        <dbReference type="Proteomes" id="UP001055105"/>
    </source>
</evidence>
<comment type="caution">
    <text evidence="1">The sequence shown here is derived from an EMBL/GenBank/DDBJ whole genome shotgun (WGS) entry which is preliminary data.</text>
</comment>
<protein>
    <recommendedName>
        <fullName evidence="3">WbqC family protein</fullName>
    </recommendedName>
</protein>
<name>A0AA37KRL2_9BACT</name>
<dbReference type="Proteomes" id="UP001055105">
    <property type="component" value="Unassembled WGS sequence"/>
</dbReference>
<dbReference type="GeneID" id="79836060"/>
<evidence type="ECO:0000313" key="1">
    <source>
        <dbReference type="EMBL" id="GKI20465.1"/>
    </source>
</evidence>
<accession>A0AA37KRL2</accession>
<organism evidence="1 2">
    <name type="scientific">Alistipes finegoldii</name>
    <dbReference type="NCBI Taxonomy" id="214856"/>
    <lineage>
        <taxon>Bacteria</taxon>
        <taxon>Pseudomonadati</taxon>
        <taxon>Bacteroidota</taxon>
        <taxon>Bacteroidia</taxon>
        <taxon>Bacteroidales</taxon>
        <taxon>Rikenellaceae</taxon>
        <taxon>Alistipes</taxon>
    </lineage>
</organism>
<proteinExistence type="predicted"/>
<dbReference type="AlphaFoldDB" id="A0AA37KRL2"/>
<dbReference type="RefSeq" id="WP_195289616.1">
    <property type="nucleotide sequence ID" value="NZ_CAKWAS010000001.1"/>
</dbReference>
<reference evidence="1" key="1">
    <citation type="submission" date="2022-01" db="EMBL/GenBank/DDBJ databases">
        <title>Novel bile acid biosynthetic pathways are enriched in the microbiome of centenarians.</title>
        <authorList>
            <person name="Sato Y."/>
            <person name="Atarashi K."/>
            <person name="Plichta R.D."/>
            <person name="Arai Y."/>
            <person name="Sasajima S."/>
            <person name="Kearney M.S."/>
            <person name="Suda W."/>
            <person name="Takeshita K."/>
            <person name="Sasaki T."/>
            <person name="Okamoto S."/>
            <person name="Skelly N.A."/>
            <person name="Okamura Y."/>
            <person name="Vlamakis H."/>
            <person name="Li Y."/>
            <person name="Tanoue T."/>
            <person name="Takei H."/>
            <person name="Nittono H."/>
            <person name="Narushima S."/>
            <person name="Irie J."/>
            <person name="Itoh H."/>
            <person name="Moriya K."/>
            <person name="Sugiura Y."/>
            <person name="Suematsu M."/>
            <person name="Moritoki N."/>
            <person name="Shibata S."/>
            <person name="Littman R.D."/>
            <person name="Fischbach A.M."/>
            <person name="Uwamino Y."/>
            <person name="Inoue T."/>
            <person name="Honda A."/>
            <person name="Hattori M."/>
            <person name="Murai T."/>
            <person name="Xavier J.R."/>
            <person name="Hirose N."/>
            <person name="Honda K."/>
        </authorList>
    </citation>
    <scope>NUCLEOTIDE SEQUENCE</scope>
    <source>
        <strain evidence="1">CE91-St16</strain>
    </source>
</reference>
<evidence type="ECO:0008006" key="3">
    <source>
        <dbReference type="Google" id="ProtNLM"/>
    </source>
</evidence>
<sequence>MTVLPLAYLPSAEYFAHLLRGGCVVDLGEHFVKRSERNRARILATDGVMELTVHVRNANRPRQPVRDVRIDYSKRWQHQHWGALVASYKGSPYFDFYAEYFEPFYRREYGFLADYNRGLLELLCSLTHVPMPDFSESYVDAAAGDLDLRPKRKKEGPAFIAEPYVQVFSDRMPFQPNLSVADLLFAEGPAAASVLARCRL</sequence>
<dbReference type="InterPro" id="IPR014985">
    <property type="entry name" value="WbqC"/>
</dbReference>
<gene>
    <name evidence="1" type="ORF">CE91St16_33730</name>
</gene>
<dbReference type="EMBL" id="BQOL01000003">
    <property type="protein sequence ID" value="GKI20465.1"/>
    <property type="molecule type" value="Genomic_DNA"/>
</dbReference>